<dbReference type="InterPro" id="IPR004360">
    <property type="entry name" value="Glyas_Fos-R_dOase_dom"/>
</dbReference>
<organism evidence="2 3">
    <name type="scientific">Paenibacillus segetis</name>
    <dbReference type="NCBI Taxonomy" id="1325360"/>
    <lineage>
        <taxon>Bacteria</taxon>
        <taxon>Bacillati</taxon>
        <taxon>Bacillota</taxon>
        <taxon>Bacilli</taxon>
        <taxon>Bacillales</taxon>
        <taxon>Paenibacillaceae</taxon>
        <taxon>Paenibacillus</taxon>
    </lineage>
</organism>
<dbReference type="PROSITE" id="PS51819">
    <property type="entry name" value="VOC"/>
    <property type="match status" value="1"/>
</dbReference>
<dbReference type="EMBL" id="BMFT01000001">
    <property type="protein sequence ID" value="GGH27275.1"/>
    <property type="molecule type" value="Genomic_DNA"/>
</dbReference>
<dbReference type="InterPro" id="IPR037523">
    <property type="entry name" value="VOC_core"/>
</dbReference>
<protein>
    <recommendedName>
        <fullName evidence="1">VOC domain-containing protein</fullName>
    </recommendedName>
</protein>
<dbReference type="InterPro" id="IPR029068">
    <property type="entry name" value="Glyas_Bleomycin-R_OHBP_Dase"/>
</dbReference>
<reference evidence="3" key="1">
    <citation type="journal article" date="2019" name="Int. J. Syst. Evol. Microbiol.">
        <title>The Global Catalogue of Microorganisms (GCM) 10K type strain sequencing project: providing services to taxonomists for standard genome sequencing and annotation.</title>
        <authorList>
            <consortium name="The Broad Institute Genomics Platform"/>
            <consortium name="The Broad Institute Genome Sequencing Center for Infectious Disease"/>
            <person name="Wu L."/>
            <person name="Ma J."/>
        </authorList>
    </citation>
    <scope>NUCLEOTIDE SEQUENCE [LARGE SCALE GENOMIC DNA]</scope>
    <source>
        <strain evidence="3">CGMCC 1.12769</strain>
    </source>
</reference>
<dbReference type="Proteomes" id="UP000659344">
    <property type="component" value="Unassembled WGS sequence"/>
</dbReference>
<dbReference type="SUPFAM" id="SSF54593">
    <property type="entry name" value="Glyoxalase/Bleomycin resistance protein/Dihydroxybiphenyl dioxygenase"/>
    <property type="match status" value="1"/>
</dbReference>
<name>A0ABQ1YJU7_9BACL</name>
<evidence type="ECO:0000313" key="3">
    <source>
        <dbReference type="Proteomes" id="UP000659344"/>
    </source>
</evidence>
<accession>A0ABQ1YJU7</accession>
<proteinExistence type="predicted"/>
<feature type="domain" description="VOC" evidence="1">
    <location>
        <begin position="9"/>
        <end position="132"/>
    </location>
</feature>
<dbReference type="CDD" id="cd06587">
    <property type="entry name" value="VOC"/>
    <property type="match status" value="1"/>
</dbReference>
<evidence type="ECO:0000313" key="2">
    <source>
        <dbReference type="EMBL" id="GGH27275.1"/>
    </source>
</evidence>
<dbReference type="RefSeq" id="WP_188539837.1">
    <property type="nucleotide sequence ID" value="NZ_BMFT01000001.1"/>
</dbReference>
<sequence length="146" mass="17062">MKKELSFTRIGNVYVPTTNIEESIEWYTRNLAFKLMNKFEDRGSYLAVLHHPHQNSIALLLIETHDVQSLEITRNGSPFPIMAIHCPDIEYTHHFLKENKVDVQDIHTLGAGEAKYFYFRDNQGNLLEAAWSIWDPKDKIKEGFRN</sequence>
<gene>
    <name evidence="2" type="ORF">GCM10008013_28620</name>
</gene>
<evidence type="ECO:0000259" key="1">
    <source>
        <dbReference type="PROSITE" id="PS51819"/>
    </source>
</evidence>
<dbReference type="Gene3D" id="3.10.180.10">
    <property type="entry name" value="2,3-Dihydroxybiphenyl 1,2-Dioxygenase, domain 1"/>
    <property type="match status" value="1"/>
</dbReference>
<dbReference type="Pfam" id="PF00903">
    <property type="entry name" value="Glyoxalase"/>
    <property type="match status" value="1"/>
</dbReference>
<keyword evidence="3" id="KW-1185">Reference proteome</keyword>
<comment type="caution">
    <text evidence="2">The sequence shown here is derived from an EMBL/GenBank/DDBJ whole genome shotgun (WGS) entry which is preliminary data.</text>
</comment>